<evidence type="ECO:0000256" key="1">
    <source>
        <dbReference type="ARBA" id="ARBA00022729"/>
    </source>
</evidence>
<dbReference type="PIRSF" id="PIRSF002825">
    <property type="entry name" value="CfbpA"/>
    <property type="match status" value="1"/>
</dbReference>
<accession>A0ABS4JNV2</accession>
<sequence>MKRFAVVLSLLLVLSTALAGCGGSSGSSSNPSSGSNTTTPPATSGQSSGSTSGQTQTASGPSGSIMIYTSIYPDIINLVSPELEKAFPNLKVEWFQGGTEQVTAKMAAEIEAGKIGADLLMVADPSYYVYLKNRDLLMSYKSENFDAVAVDKDTEGYAYTGVRISNVVIGYNTNLVKPEEAPKTFRELTDPKWKDQVVIVDPTLSGTALVSTYALSEKYGWEYFEQLRDNGAVIGGGNSSTETKLVTGEFKVAVILEENLLKVKDRGEPVDIVYPEDGVIIVPSPIGILKTTQNAEAAKAVVDWWLSPEGQKAIVTGWMHSVRTDVESPKGAQPLASFAPGAMKVNWEDLAARSGEVKDKFVEIMGTK</sequence>
<evidence type="ECO:0000256" key="3">
    <source>
        <dbReference type="SAM" id="SignalP"/>
    </source>
</evidence>
<dbReference type="PROSITE" id="PS51257">
    <property type="entry name" value="PROKAR_LIPOPROTEIN"/>
    <property type="match status" value="1"/>
</dbReference>
<dbReference type="SUPFAM" id="SSF53850">
    <property type="entry name" value="Periplasmic binding protein-like II"/>
    <property type="match status" value="1"/>
</dbReference>
<feature type="compositionally biased region" description="Low complexity" evidence="2">
    <location>
        <begin position="26"/>
        <end position="61"/>
    </location>
</feature>
<gene>
    <name evidence="4" type="ORF">J2Z79_000588</name>
</gene>
<keyword evidence="5" id="KW-1185">Reference proteome</keyword>
<dbReference type="PANTHER" id="PTHR30006:SF2">
    <property type="entry name" value="ABC TRANSPORTER SUBSTRATE-BINDING PROTEIN"/>
    <property type="match status" value="1"/>
</dbReference>
<organism evidence="4 5">
    <name type="scientific">Symbiobacterium terraclitae</name>
    <dbReference type="NCBI Taxonomy" id="557451"/>
    <lineage>
        <taxon>Bacteria</taxon>
        <taxon>Bacillati</taxon>
        <taxon>Bacillota</taxon>
        <taxon>Clostridia</taxon>
        <taxon>Eubacteriales</taxon>
        <taxon>Symbiobacteriaceae</taxon>
        <taxon>Symbiobacterium</taxon>
    </lineage>
</organism>
<keyword evidence="1 3" id="KW-0732">Signal</keyword>
<proteinExistence type="predicted"/>
<dbReference type="PANTHER" id="PTHR30006">
    <property type="entry name" value="THIAMINE-BINDING PERIPLASMIC PROTEIN-RELATED"/>
    <property type="match status" value="1"/>
</dbReference>
<dbReference type="Gene3D" id="3.40.190.10">
    <property type="entry name" value="Periplasmic binding protein-like II"/>
    <property type="match status" value="2"/>
</dbReference>
<name>A0ABS4JNV2_9FIRM</name>
<dbReference type="CDD" id="cd13547">
    <property type="entry name" value="PBP2_Fbp_like_2"/>
    <property type="match status" value="1"/>
</dbReference>
<feature type="region of interest" description="Disordered" evidence="2">
    <location>
        <begin position="24"/>
        <end position="61"/>
    </location>
</feature>
<feature type="signal peptide" evidence="3">
    <location>
        <begin position="1"/>
        <end position="19"/>
    </location>
</feature>
<reference evidence="4 5" key="1">
    <citation type="submission" date="2021-03" db="EMBL/GenBank/DDBJ databases">
        <title>Genomic Encyclopedia of Type Strains, Phase IV (KMG-IV): sequencing the most valuable type-strain genomes for metagenomic binning, comparative biology and taxonomic classification.</title>
        <authorList>
            <person name="Goeker M."/>
        </authorList>
    </citation>
    <scope>NUCLEOTIDE SEQUENCE [LARGE SCALE GENOMIC DNA]</scope>
    <source>
        <strain evidence="4 5">DSM 27138</strain>
    </source>
</reference>
<comment type="caution">
    <text evidence="4">The sequence shown here is derived from an EMBL/GenBank/DDBJ whole genome shotgun (WGS) entry which is preliminary data.</text>
</comment>
<evidence type="ECO:0000313" key="5">
    <source>
        <dbReference type="Proteomes" id="UP001519289"/>
    </source>
</evidence>
<evidence type="ECO:0000313" key="4">
    <source>
        <dbReference type="EMBL" id="MBP2017214.1"/>
    </source>
</evidence>
<dbReference type="RefSeq" id="WP_245301989.1">
    <property type="nucleotide sequence ID" value="NZ_JAGGLG010000003.1"/>
</dbReference>
<evidence type="ECO:0000256" key="2">
    <source>
        <dbReference type="SAM" id="MobiDB-lite"/>
    </source>
</evidence>
<dbReference type="InterPro" id="IPR026045">
    <property type="entry name" value="Ferric-bd"/>
</dbReference>
<protein>
    <submittedName>
        <fullName evidence="4">Iron(III) transport system substrate-binding protein</fullName>
    </submittedName>
</protein>
<dbReference type="Pfam" id="PF13343">
    <property type="entry name" value="SBP_bac_6"/>
    <property type="match status" value="1"/>
</dbReference>
<dbReference type="EMBL" id="JAGGLG010000003">
    <property type="protein sequence ID" value="MBP2017214.1"/>
    <property type="molecule type" value="Genomic_DNA"/>
</dbReference>
<dbReference type="Proteomes" id="UP001519289">
    <property type="component" value="Unassembled WGS sequence"/>
</dbReference>
<feature type="chain" id="PRO_5047172536" evidence="3">
    <location>
        <begin position="20"/>
        <end position="368"/>
    </location>
</feature>